<proteinExistence type="predicted"/>
<dbReference type="PANTHER" id="PTHR12299">
    <property type="entry name" value="HYALURONIC ACID-BINDING PROTEIN 4"/>
    <property type="match status" value="1"/>
</dbReference>
<dbReference type="InterPro" id="IPR039764">
    <property type="entry name" value="HABP4/SERBP1-like"/>
</dbReference>
<sequence>MKLRDVPETREIPRDVDLEEGKPKQLVSQDIADKKVPEDEENEMTLDEYEKLCFEKRKALEALKNEERKVTPDKDFELMKLVEKKKEENLFIKLKSEKDKLKNKDSLEKEEKVRKSVTIKEFLKPAEGENYIWPTARGRGGRGRGRVERGGHREGFLGLPGIKAAPAPCIEDPDQFPLLGEL</sequence>
<dbReference type="Proteomes" id="UP000655225">
    <property type="component" value="Unassembled WGS sequence"/>
</dbReference>
<gene>
    <name evidence="4" type="ORF">HHK36_027165</name>
</gene>
<evidence type="ECO:0000313" key="5">
    <source>
        <dbReference type="Proteomes" id="UP000655225"/>
    </source>
</evidence>
<keyword evidence="5" id="KW-1185">Reference proteome</keyword>
<dbReference type="OrthoDB" id="784393at2759"/>
<dbReference type="PANTHER" id="PTHR12299:SF62">
    <property type="entry name" value="ASPARTATE, GLYCINE, LYSINE AND SERINE-RICH PROTEIN-LIKE"/>
    <property type="match status" value="1"/>
</dbReference>
<feature type="domain" description="Hyaluronan/mRNA-binding protein" evidence="3">
    <location>
        <begin position="33"/>
        <end position="70"/>
    </location>
</feature>
<feature type="region of interest" description="Disordered" evidence="2">
    <location>
        <begin position="133"/>
        <end position="152"/>
    </location>
</feature>
<dbReference type="Pfam" id="PF04774">
    <property type="entry name" value="HABP4_PAI-RBP1"/>
    <property type="match status" value="1"/>
</dbReference>
<dbReference type="OMA" id="EYEKLCF"/>
<comment type="caution">
    <text evidence="4">The sequence shown here is derived from an EMBL/GenBank/DDBJ whole genome shotgun (WGS) entry which is preliminary data.</text>
</comment>
<feature type="region of interest" description="Disordered" evidence="2">
    <location>
        <begin position="1"/>
        <end position="42"/>
    </location>
</feature>
<keyword evidence="1" id="KW-0175">Coiled coil</keyword>
<name>A0A834YKQ7_TETSI</name>
<feature type="coiled-coil region" evidence="1">
    <location>
        <begin position="46"/>
        <end position="104"/>
    </location>
</feature>
<dbReference type="GO" id="GO:0005634">
    <property type="term" value="C:nucleus"/>
    <property type="evidence" value="ECO:0007669"/>
    <property type="project" value="TreeGrafter"/>
</dbReference>
<protein>
    <recommendedName>
        <fullName evidence="3">Hyaluronan/mRNA-binding protein domain-containing protein</fullName>
    </recommendedName>
</protein>
<evidence type="ECO:0000256" key="2">
    <source>
        <dbReference type="SAM" id="MobiDB-lite"/>
    </source>
</evidence>
<organism evidence="4 5">
    <name type="scientific">Tetracentron sinense</name>
    <name type="common">Spur-leaf</name>
    <dbReference type="NCBI Taxonomy" id="13715"/>
    <lineage>
        <taxon>Eukaryota</taxon>
        <taxon>Viridiplantae</taxon>
        <taxon>Streptophyta</taxon>
        <taxon>Embryophyta</taxon>
        <taxon>Tracheophyta</taxon>
        <taxon>Spermatophyta</taxon>
        <taxon>Magnoliopsida</taxon>
        <taxon>Trochodendrales</taxon>
        <taxon>Trochodendraceae</taxon>
        <taxon>Tetracentron</taxon>
    </lineage>
</organism>
<dbReference type="AlphaFoldDB" id="A0A834YKQ7"/>
<dbReference type="EMBL" id="JABCRI010000020">
    <property type="protein sequence ID" value="KAF8388493.1"/>
    <property type="molecule type" value="Genomic_DNA"/>
</dbReference>
<evidence type="ECO:0000259" key="3">
    <source>
        <dbReference type="Pfam" id="PF04774"/>
    </source>
</evidence>
<dbReference type="GO" id="GO:0003723">
    <property type="term" value="F:RNA binding"/>
    <property type="evidence" value="ECO:0007669"/>
    <property type="project" value="InterPro"/>
</dbReference>
<dbReference type="GO" id="GO:0005737">
    <property type="term" value="C:cytoplasm"/>
    <property type="evidence" value="ECO:0007669"/>
    <property type="project" value="TreeGrafter"/>
</dbReference>
<dbReference type="InterPro" id="IPR006861">
    <property type="entry name" value="HABP4_PAIRBP1-bd"/>
</dbReference>
<evidence type="ECO:0000256" key="1">
    <source>
        <dbReference type="SAM" id="Coils"/>
    </source>
</evidence>
<reference evidence="4 5" key="1">
    <citation type="submission" date="2020-04" db="EMBL/GenBank/DDBJ databases">
        <title>Plant Genome Project.</title>
        <authorList>
            <person name="Zhang R.-G."/>
        </authorList>
    </citation>
    <scope>NUCLEOTIDE SEQUENCE [LARGE SCALE GENOMIC DNA]</scope>
    <source>
        <strain evidence="4">YNK0</strain>
        <tissue evidence="4">Leaf</tissue>
    </source>
</reference>
<feature type="compositionally biased region" description="Basic and acidic residues" evidence="2">
    <location>
        <begin position="1"/>
        <end position="23"/>
    </location>
</feature>
<evidence type="ECO:0000313" key="4">
    <source>
        <dbReference type="EMBL" id="KAF8388493.1"/>
    </source>
</evidence>
<accession>A0A834YKQ7</accession>